<keyword evidence="6" id="KW-0539">Nucleus</keyword>
<dbReference type="GO" id="GO:0005634">
    <property type="term" value="C:nucleus"/>
    <property type="evidence" value="ECO:0007669"/>
    <property type="project" value="InterPro"/>
</dbReference>
<dbReference type="RefSeq" id="XP_033423802.1">
    <property type="nucleotide sequence ID" value="XM_033573250.1"/>
</dbReference>
<dbReference type="OrthoDB" id="2740448at2759"/>
<keyword evidence="5" id="KW-0804">Transcription</keyword>
<dbReference type="PANTHER" id="PTHR31069">
    <property type="entry name" value="OLEATE-ACTIVATED TRANSCRIPTION FACTOR 1-RELATED"/>
    <property type="match status" value="1"/>
</dbReference>
<evidence type="ECO:0000256" key="2">
    <source>
        <dbReference type="ARBA" id="ARBA00022833"/>
    </source>
</evidence>
<dbReference type="Pfam" id="PF08493">
    <property type="entry name" value="AflR"/>
    <property type="match status" value="1"/>
</dbReference>
<sequence>MDAEITSNTHPSKSTKLKASCDFCALSKVKCDRGQPKCMRCVKSGVNCHYSESRRIGKARQLYAASRTGSNGPIMQGTWRQQKSNPRGSRAASPLPNRPPRHAHYQPSDYPLNHLDSFLSQAPDPVGSSPSHTNNTHFYPYPNRSEALVTSFPSPESPEGILWNVADTVDLDMGDMEQMQGFDIQGTQTWDTRAHTNFPNDDDATNCIKRASTVLQSLYEPGASCARSDDVVPNKMQTLDAVLNNNRKAMDTVQTVLDCSCAQGRSVAILLALIMHQVIDSYRTLLTQQESAAVSTCERAPSTADLSGYAVPMAIGQYFLDDEMRTHVVLQVLRSELEKMGAVLDTFARYAQGMGKQTEETVLGTYISSLRSCRRSLLDSLKNRNTSI</sequence>
<keyword evidence="4" id="KW-0238">DNA-binding</keyword>
<evidence type="ECO:0000313" key="10">
    <source>
        <dbReference type="Proteomes" id="UP000324241"/>
    </source>
</evidence>
<evidence type="ECO:0000259" key="8">
    <source>
        <dbReference type="PROSITE" id="PS50048"/>
    </source>
</evidence>
<dbReference type="InterPro" id="IPR036864">
    <property type="entry name" value="Zn2-C6_fun-type_DNA-bd_sf"/>
</dbReference>
<feature type="compositionally biased region" description="Polar residues" evidence="7">
    <location>
        <begin position="67"/>
        <end position="87"/>
    </location>
</feature>
<organism evidence="9 10">
    <name type="scientific">Aspergillus tanneri</name>
    <dbReference type="NCBI Taxonomy" id="1220188"/>
    <lineage>
        <taxon>Eukaryota</taxon>
        <taxon>Fungi</taxon>
        <taxon>Dikarya</taxon>
        <taxon>Ascomycota</taxon>
        <taxon>Pezizomycotina</taxon>
        <taxon>Eurotiomycetes</taxon>
        <taxon>Eurotiomycetidae</taxon>
        <taxon>Eurotiales</taxon>
        <taxon>Aspergillaceae</taxon>
        <taxon>Aspergillus</taxon>
        <taxon>Aspergillus subgen. Circumdati</taxon>
    </lineage>
</organism>
<dbReference type="GO" id="GO:0009893">
    <property type="term" value="P:positive regulation of metabolic process"/>
    <property type="evidence" value="ECO:0007669"/>
    <property type="project" value="UniProtKB-ARBA"/>
</dbReference>
<keyword evidence="1" id="KW-0479">Metal-binding</keyword>
<reference evidence="9 10" key="1">
    <citation type="submission" date="2019-08" db="EMBL/GenBank/DDBJ databases">
        <title>The genome sequence of a newly discovered highly antifungal drug resistant Aspergillus species, Aspergillus tanneri NIH 1004.</title>
        <authorList>
            <person name="Mounaud S."/>
            <person name="Singh I."/>
            <person name="Joardar V."/>
            <person name="Pakala S."/>
            <person name="Pakala S."/>
            <person name="Venepally P."/>
            <person name="Chung J.K."/>
            <person name="Losada L."/>
            <person name="Nierman W.C."/>
        </authorList>
    </citation>
    <scope>NUCLEOTIDE SEQUENCE [LARGE SCALE GENOMIC DNA]</scope>
    <source>
        <strain evidence="9 10">NIH1004</strain>
    </source>
</reference>
<dbReference type="Pfam" id="PF00172">
    <property type="entry name" value="Zn_clus"/>
    <property type="match status" value="1"/>
</dbReference>
<dbReference type="PANTHER" id="PTHR31069:SF31">
    <property type="entry name" value="MONODICTYPHENONE CLUSTER TRANSCRIPTION FACTOR-RELATED"/>
    <property type="match status" value="1"/>
</dbReference>
<dbReference type="GO" id="GO:0000981">
    <property type="term" value="F:DNA-binding transcription factor activity, RNA polymerase II-specific"/>
    <property type="evidence" value="ECO:0007669"/>
    <property type="project" value="InterPro"/>
</dbReference>
<dbReference type="GeneID" id="54331347"/>
<evidence type="ECO:0000256" key="3">
    <source>
        <dbReference type="ARBA" id="ARBA00023015"/>
    </source>
</evidence>
<evidence type="ECO:0000256" key="6">
    <source>
        <dbReference type="ARBA" id="ARBA00023242"/>
    </source>
</evidence>
<dbReference type="GO" id="GO:0008270">
    <property type="term" value="F:zinc ion binding"/>
    <property type="evidence" value="ECO:0007669"/>
    <property type="project" value="InterPro"/>
</dbReference>
<dbReference type="EMBL" id="QUQM01000006">
    <property type="protein sequence ID" value="KAA8644441.1"/>
    <property type="molecule type" value="Genomic_DNA"/>
</dbReference>
<dbReference type="PROSITE" id="PS00463">
    <property type="entry name" value="ZN2_CY6_FUNGAL_1"/>
    <property type="match status" value="1"/>
</dbReference>
<dbReference type="GO" id="GO:0003677">
    <property type="term" value="F:DNA binding"/>
    <property type="evidence" value="ECO:0007669"/>
    <property type="project" value="UniProtKB-KW"/>
</dbReference>
<accession>A0A5M9MC41</accession>
<protein>
    <recommendedName>
        <fullName evidence="8">Zn(2)-C6 fungal-type domain-containing protein</fullName>
    </recommendedName>
</protein>
<keyword evidence="3" id="KW-0805">Transcription regulation</keyword>
<evidence type="ECO:0000256" key="5">
    <source>
        <dbReference type="ARBA" id="ARBA00023163"/>
    </source>
</evidence>
<dbReference type="AlphaFoldDB" id="A0A5M9MC41"/>
<feature type="domain" description="Zn(2)-C6 fungal-type" evidence="8">
    <location>
        <begin position="20"/>
        <end position="50"/>
    </location>
</feature>
<evidence type="ECO:0000313" key="9">
    <source>
        <dbReference type="EMBL" id="KAA8644441.1"/>
    </source>
</evidence>
<dbReference type="PROSITE" id="PS50048">
    <property type="entry name" value="ZN2_CY6_FUNGAL_2"/>
    <property type="match status" value="1"/>
</dbReference>
<feature type="compositionally biased region" description="Polar residues" evidence="7">
    <location>
        <begin position="128"/>
        <end position="137"/>
    </location>
</feature>
<comment type="caution">
    <text evidence="9">The sequence shown here is derived from an EMBL/GenBank/DDBJ whole genome shotgun (WGS) entry which is preliminary data.</text>
</comment>
<dbReference type="InterPro" id="IPR013700">
    <property type="entry name" value="AflR"/>
</dbReference>
<evidence type="ECO:0000256" key="7">
    <source>
        <dbReference type="SAM" id="MobiDB-lite"/>
    </source>
</evidence>
<keyword evidence="2" id="KW-0862">Zinc</keyword>
<dbReference type="Proteomes" id="UP000324241">
    <property type="component" value="Unassembled WGS sequence"/>
</dbReference>
<dbReference type="Gene3D" id="4.10.240.10">
    <property type="entry name" value="Zn(2)-C6 fungal-type DNA-binding domain"/>
    <property type="match status" value="1"/>
</dbReference>
<feature type="region of interest" description="Disordered" evidence="7">
    <location>
        <begin position="67"/>
        <end position="139"/>
    </location>
</feature>
<evidence type="ECO:0000256" key="1">
    <source>
        <dbReference type="ARBA" id="ARBA00022723"/>
    </source>
</evidence>
<dbReference type="GO" id="GO:0045122">
    <property type="term" value="P:aflatoxin biosynthetic process"/>
    <property type="evidence" value="ECO:0007669"/>
    <property type="project" value="InterPro"/>
</dbReference>
<evidence type="ECO:0000256" key="4">
    <source>
        <dbReference type="ARBA" id="ARBA00023125"/>
    </source>
</evidence>
<dbReference type="VEuPathDB" id="FungiDB:EYZ11_003567"/>
<name>A0A5M9MC41_9EURO</name>
<proteinExistence type="predicted"/>
<dbReference type="InterPro" id="IPR001138">
    <property type="entry name" value="Zn2Cys6_DnaBD"/>
</dbReference>
<dbReference type="SUPFAM" id="SSF57701">
    <property type="entry name" value="Zn2/Cys6 DNA-binding domain"/>
    <property type="match status" value="1"/>
</dbReference>
<dbReference type="SMART" id="SM00066">
    <property type="entry name" value="GAL4"/>
    <property type="match status" value="1"/>
</dbReference>
<dbReference type="CDD" id="cd00067">
    <property type="entry name" value="GAL4"/>
    <property type="match status" value="1"/>
</dbReference>
<dbReference type="InterPro" id="IPR050675">
    <property type="entry name" value="OAF3"/>
</dbReference>
<gene>
    <name evidence="9" type="ORF">ATNIH1004_008645</name>
</gene>
<dbReference type="PRINTS" id="PR00755">
    <property type="entry name" value="AFLATOXINBRP"/>
</dbReference>